<dbReference type="AlphaFoldDB" id="X7E566"/>
<dbReference type="Proteomes" id="UP000054058">
    <property type="component" value="Unassembled WGS sequence"/>
</dbReference>
<comment type="caution">
    <text evidence="5">The sequence shown here is derived from an EMBL/GenBank/DDBJ whole genome shotgun (WGS) entry which is preliminary data.</text>
</comment>
<sequence>MRTFDGHSSTIYSRTRPMYPAELYYWLSQQVSPSSTVWDCACGTGQASVDLATYFNHVEASDISVSQVTAATPHRKVHYQVFPAEKTHYPDNHFDMICVAHALHWFDLDTFWKEVRRVLKPGGIFVCWGYNWLEIGEAEDKVISEIILPELDAYWPIQSQLLRNQYRDIELPFELMKVPEFELSCFWSVTQALDFIRSWSASQLRIQDKGDEFLTKALPALLAAWSEPKKKQEIRLPFFVKAGRMS</sequence>
<dbReference type="InterPro" id="IPR051052">
    <property type="entry name" value="Diverse_substrate_MTase"/>
</dbReference>
<evidence type="ECO:0000313" key="5">
    <source>
        <dbReference type="EMBL" id="ETX11097.1"/>
    </source>
</evidence>
<evidence type="ECO:0000256" key="2">
    <source>
        <dbReference type="ARBA" id="ARBA00022603"/>
    </source>
</evidence>
<keyword evidence="6" id="KW-1185">Reference proteome</keyword>
<accession>X7E566</accession>
<dbReference type="GO" id="GO:0008757">
    <property type="term" value="F:S-adenosylmethionine-dependent methyltransferase activity"/>
    <property type="evidence" value="ECO:0007669"/>
    <property type="project" value="InterPro"/>
</dbReference>
<dbReference type="CDD" id="cd02440">
    <property type="entry name" value="AdoMet_MTases"/>
    <property type="match status" value="1"/>
</dbReference>
<evidence type="ECO:0000256" key="1">
    <source>
        <dbReference type="ARBA" id="ARBA00008361"/>
    </source>
</evidence>
<organism evidence="5 6">
    <name type="scientific">Marinomonas ushuaiensis DSM 15871</name>
    <dbReference type="NCBI Taxonomy" id="1122207"/>
    <lineage>
        <taxon>Bacteria</taxon>
        <taxon>Pseudomonadati</taxon>
        <taxon>Pseudomonadota</taxon>
        <taxon>Gammaproteobacteria</taxon>
        <taxon>Oceanospirillales</taxon>
        <taxon>Oceanospirillaceae</taxon>
        <taxon>Marinomonas</taxon>
    </lineage>
</organism>
<gene>
    <name evidence="5" type="ORF">MUS1_12035</name>
</gene>
<keyword evidence="3 5" id="KW-0808">Transferase</keyword>
<dbReference type="InterPro" id="IPR013216">
    <property type="entry name" value="Methyltransf_11"/>
</dbReference>
<dbReference type="EMBL" id="JAMB01000005">
    <property type="protein sequence ID" value="ETX11097.1"/>
    <property type="molecule type" value="Genomic_DNA"/>
</dbReference>
<comment type="similarity">
    <text evidence="1">Belongs to the methyltransferase superfamily.</text>
</comment>
<dbReference type="Gene3D" id="3.40.50.150">
    <property type="entry name" value="Vaccinia Virus protein VP39"/>
    <property type="match status" value="1"/>
</dbReference>
<keyword evidence="2 5" id="KW-0489">Methyltransferase</keyword>
<dbReference type="OrthoDB" id="9797252at2"/>
<dbReference type="GO" id="GO:0032259">
    <property type="term" value="P:methylation"/>
    <property type="evidence" value="ECO:0007669"/>
    <property type="project" value="UniProtKB-KW"/>
</dbReference>
<proteinExistence type="inferred from homology"/>
<dbReference type="PANTHER" id="PTHR44942">
    <property type="entry name" value="METHYLTRANSF_11 DOMAIN-CONTAINING PROTEIN"/>
    <property type="match status" value="1"/>
</dbReference>
<name>X7E566_9GAMM</name>
<reference evidence="5 6" key="1">
    <citation type="submission" date="2014-01" db="EMBL/GenBank/DDBJ databases">
        <title>Marinomonas ushuaiensis DSM 15871 Genome Sequencing.</title>
        <authorList>
            <person name="Lai Q."/>
            <person name="Shao Z.S."/>
        </authorList>
    </citation>
    <scope>NUCLEOTIDE SEQUENCE [LARGE SCALE GENOMIC DNA]</scope>
    <source>
        <strain evidence="5 6">DSM 15871</strain>
    </source>
</reference>
<dbReference type="eggNOG" id="COG2226">
    <property type="taxonomic scope" value="Bacteria"/>
</dbReference>
<feature type="domain" description="Methyltransferase type 11" evidence="4">
    <location>
        <begin position="39"/>
        <end position="127"/>
    </location>
</feature>
<dbReference type="SUPFAM" id="SSF53335">
    <property type="entry name" value="S-adenosyl-L-methionine-dependent methyltransferases"/>
    <property type="match status" value="1"/>
</dbReference>
<evidence type="ECO:0000256" key="3">
    <source>
        <dbReference type="ARBA" id="ARBA00022679"/>
    </source>
</evidence>
<dbReference type="InterPro" id="IPR029063">
    <property type="entry name" value="SAM-dependent_MTases_sf"/>
</dbReference>
<evidence type="ECO:0000259" key="4">
    <source>
        <dbReference type="Pfam" id="PF08241"/>
    </source>
</evidence>
<dbReference type="Pfam" id="PF08241">
    <property type="entry name" value="Methyltransf_11"/>
    <property type="match status" value="1"/>
</dbReference>
<evidence type="ECO:0000313" key="6">
    <source>
        <dbReference type="Proteomes" id="UP000054058"/>
    </source>
</evidence>
<dbReference type="STRING" id="1122207.MUS1_12035"/>
<dbReference type="PANTHER" id="PTHR44942:SF4">
    <property type="entry name" value="METHYLTRANSFERASE TYPE 11 DOMAIN-CONTAINING PROTEIN"/>
    <property type="match status" value="1"/>
</dbReference>
<dbReference type="PATRIC" id="fig|1122207.3.peg.1539"/>
<protein>
    <submittedName>
        <fullName evidence="5">Methyltransferase type 11</fullName>
    </submittedName>
</protein>